<evidence type="ECO:0000313" key="8">
    <source>
        <dbReference type="EMBL" id="BCO08306.1"/>
    </source>
</evidence>
<dbReference type="GO" id="GO:0020037">
    <property type="term" value="F:heme binding"/>
    <property type="evidence" value="ECO:0007669"/>
    <property type="project" value="TreeGrafter"/>
</dbReference>
<reference evidence="8" key="1">
    <citation type="submission" date="2020-12" db="EMBL/GenBank/DDBJ databases">
        <title>Desulfobium dissulfuricans gen. nov., sp. nov., a novel mesophilic, sulfate-reducing bacterium isolated from a deep-sea hydrothermal vent.</title>
        <authorList>
            <person name="Hashimoto Y."/>
            <person name="Tame A."/>
            <person name="Sawayama S."/>
            <person name="Miyazaki J."/>
            <person name="Takai K."/>
            <person name="Nakagawa S."/>
        </authorList>
    </citation>
    <scope>NUCLEOTIDE SEQUENCE</scope>
    <source>
        <strain evidence="8">GF1</strain>
    </source>
</reference>
<dbReference type="InterPro" id="IPR051542">
    <property type="entry name" value="Hydrogenase_cytochrome"/>
</dbReference>
<feature type="transmembrane region" description="Helical" evidence="6">
    <location>
        <begin position="20"/>
        <end position="41"/>
    </location>
</feature>
<dbReference type="PANTHER" id="PTHR30485:SF0">
    <property type="entry name" value="NI_FE-HYDROGENASE 1 B-TYPE CYTOCHROME SUBUNIT-RELATED"/>
    <property type="match status" value="1"/>
</dbReference>
<keyword evidence="2" id="KW-1003">Cell membrane</keyword>
<keyword evidence="5 6" id="KW-0472">Membrane</keyword>
<name>A0A915XKI2_9BACT</name>
<dbReference type="GO" id="GO:0005886">
    <property type="term" value="C:plasma membrane"/>
    <property type="evidence" value="ECO:0007669"/>
    <property type="project" value="UniProtKB-SubCell"/>
</dbReference>
<accession>A0A915XKI2</accession>
<dbReference type="AlphaFoldDB" id="A0A915XKI2"/>
<evidence type="ECO:0000256" key="2">
    <source>
        <dbReference type="ARBA" id="ARBA00022475"/>
    </source>
</evidence>
<feature type="transmembrane region" description="Helical" evidence="6">
    <location>
        <begin position="133"/>
        <end position="152"/>
    </location>
</feature>
<sequence>MESQAPYTNYIIRLNSQERLQHLLTFVTFFILVITGFMLKIPEAWILKFGETGKVVFEYRGLLHRIAGTVMILSSLAHVWYIITDPDGRSFLRDMIPRFKDAKDMVQNLAYYLGMREEPPEFDRFDYREKMEYWALVAGTIIISSTGLLLWTEEYWSTFVLNLSILIHGMEAILATLAVFVWHFYTVHYKPGKFPGSRIWIDGKMPLHELKEEHPLQFARMVEEGLIDPSAAKAAEHGEMHVFPEKHSFGHYLIKAFTVLSMLICLVFAGALVKLLYFPAQYTGAATTGSKLAGNVFWAISSKDMTGHFHALDNNVKMHLGNPPVCITCHGTYPHSKSPDIRSFLNMHNYFMACETCHVRLDPNDPNHHFAWFDNKSDKQRVGKLRGEDGVFGARLVPVVVEPGGKAHRLDHQLDEKLTKEYIAKVNTLSPEEQAKAKAVLHKNISKKPIQCTECHSRQPYIDFVAVGYSRARAESLYRTEVADMIDRYMKFYLPTMFDPDLIKQQKLRQLLKENRSTQ</sequence>
<proteinExistence type="predicted"/>
<feature type="transmembrane region" description="Helical" evidence="6">
    <location>
        <begin position="159"/>
        <end position="185"/>
    </location>
</feature>
<feature type="transmembrane region" description="Helical" evidence="6">
    <location>
        <begin position="252"/>
        <end position="273"/>
    </location>
</feature>
<evidence type="ECO:0000256" key="4">
    <source>
        <dbReference type="ARBA" id="ARBA00022989"/>
    </source>
</evidence>
<dbReference type="Gene3D" id="1.20.950.20">
    <property type="entry name" value="Transmembrane di-heme cytochromes, Chain C"/>
    <property type="match status" value="1"/>
</dbReference>
<keyword evidence="9" id="KW-1185">Reference proteome</keyword>
<dbReference type="GO" id="GO:0022904">
    <property type="term" value="P:respiratory electron transport chain"/>
    <property type="evidence" value="ECO:0007669"/>
    <property type="project" value="InterPro"/>
</dbReference>
<dbReference type="PANTHER" id="PTHR30485">
    <property type="entry name" value="NI/FE-HYDROGENASE 1 B-TYPE CYTOCHROME SUBUNIT"/>
    <property type="match status" value="1"/>
</dbReference>
<keyword evidence="3 6" id="KW-0812">Transmembrane</keyword>
<dbReference type="SUPFAM" id="SSF48695">
    <property type="entry name" value="Multiheme cytochromes"/>
    <property type="match status" value="1"/>
</dbReference>
<keyword evidence="4 6" id="KW-1133">Transmembrane helix</keyword>
<feature type="domain" description="Cytochrome b561 bacterial/Ni-hydrogenase" evidence="7">
    <location>
        <begin position="15"/>
        <end position="187"/>
    </location>
</feature>
<comment type="subcellular location">
    <subcellularLocation>
        <location evidence="1">Cell membrane</location>
        <topology evidence="1">Multi-pass membrane protein</topology>
    </subcellularLocation>
</comment>
<feature type="transmembrane region" description="Helical" evidence="6">
    <location>
        <begin position="62"/>
        <end position="83"/>
    </location>
</feature>
<evidence type="ECO:0000256" key="3">
    <source>
        <dbReference type="ARBA" id="ARBA00022692"/>
    </source>
</evidence>
<dbReference type="InterPro" id="IPR011577">
    <property type="entry name" value="Cyt_b561_bac/Ni-Hgenase"/>
</dbReference>
<evidence type="ECO:0000256" key="6">
    <source>
        <dbReference type="SAM" id="Phobius"/>
    </source>
</evidence>
<evidence type="ECO:0000259" key="7">
    <source>
        <dbReference type="Pfam" id="PF01292"/>
    </source>
</evidence>
<evidence type="ECO:0000313" key="9">
    <source>
        <dbReference type="Proteomes" id="UP001063350"/>
    </source>
</evidence>
<dbReference type="Pfam" id="PF01292">
    <property type="entry name" value="Ni_hydr_CYTB"/>
    <property type="match status" value="1"/>
</dbReference>
<evidence type="ECO:0000256" key="5">
    <source>
        <dbReference type="ARBA" id="ARBA00023136"/>
    </source>
</evidence>
<dbReference type="GO" id="GO:0009055">
    <property type="term" value="F:electron transfer activity"/>
    <property type="evidence" value="ECO:0007669"/>
    <property type="project" value="InterPro"/>
</dbReference>
<dbReference type="InterPro" id="IPR036280">
    <property type="entry name" value="Multihaem_cyt_sf"/>
</dbReference>
<dbReference type="KEGG" id="ddu:GF1_06820"/>
<dbReference type="InterPro" id="IPR016174">
    <property type="entry name" value="Di-haem_cyt_TM"/>
</dbReference>
<dbReference type="Proteomes" id="UP001063350">
    <property type="component" value="Chromosome"/>
</dbReference>
<organism evidence="8 9">
    <name type="scientific">Desulfolithobacter dissulfuricans</name>
    <dbReference type="NCBI Taxonomy" id="2795293"/>
    <lineage>
        <taxon>Bacteria</taxon>
        <taxon>Pseudomonadati</taxon>
        <taxon>Thermodesulfobacteriota</taxon>
        <taxon>Desulfobulbia</taxon>
        <taxon>Desulfobulbales</taxon>
        <taxon>Desulfobulbaceae</taxon>
        <taxon>Desulfolithobacter</taxon>
    </lineage>
</organism>
<evidence type="ECO:0000256" key="1">
    <source>
        <dbReference type="ARBA" id="ARBA00004651"/>
    </source>
</evidence>
<protein>
    <recommendedName>
        <fullName evidence="7">Cytochrome b561 bacterial/Ni-hydrogenase domain-containing protein</fullName>
    </recommendedName>
</protein>
<dbReference type="EMBL" id="AP024233">
    <property type="protein sequence ID" value="BCO08306.1"/>
    <property type="molecule type" value="Genomic_DNA"/>
</dbReference>
<dbReference type="SUPFAM" id="SSF81342">
    <property type="entry name" value="Transmembrane di-heme cytochromes"/>
    <property type="match status" value="1"/>
</dbReference>
<gene>
    <name evidence="8" type="ORF">GF1_06820</name>
</gene>